<reference evidence="2" key="1">
    <citation type="journal article" date="2023" name="Front. Plant Sci.">
        <title>Chromosomal-level genome assembly of Melastoma candidum provides insights into trichome evolution.</title>
        <authorList>
            <person name="Zhong Y."/>
            <person name="Wu W."/>
            <person name="Sun C."/>
            <person name="Zou P."/>
            <person name="Liu Y."/>
            <person name="Dai S."/>
            <person name="Zhou R."/>
        </authorList>
    </citation>
    <scope>NUCLEOTIDE SEQUENCE [LARGE SCALE GENOMIC DNA]</scope>
</reference>
<evidence type="ECO:0000313" key="1">
    <source>
        <dbReference type="EMBL" id="KAI4341208.1"/>
    </source>
</evidence>
<evidence type="ECO:0000313" key="2">
    <source>
        <dbReference type="Proteomes" id="UP001057402"/>
    </source>
</evidence>
<gene>
    <name evidence="1" type="ORF">MLD38_025959</name>
</gene>
<proteinExistence type="predicted"/>
<dbReference type="Proteomes" id="UP001057402">
    <property type="component" value="Chromosome 7"/>
</dbReference>
<name>A0ACB9NYF1_9MYRT</name>
<accession>A0ACB9NYF1</accession>
<protein>
    <submittedName>
        <fullName evidence="1">Uncharacterized protein</fullName>
    </submittedName>
</protein>
<dbReference type="EMBL" id="CM042886">
    <property type="protein sequence ID" value="KAI4341208.1"/>
    <property type="molecule type" value="Genomic_DNA"/>
</dbReference>
<keyword evidence="2" id="KW-1185">Reference proteome</keyword>
<sequence length="157" mass="17848">MPSLRLPYRDIPSIFPLSTPISLSSLPPRTSAFSATVDSTSSPYPAALDLPQSPLPFVLRHCRRHLLPRLLWALDRSQSLRTFLEQSCCVYSIVWHPRHADVITFASGDRTVFIWDVRDPNSMQVVPAHDHEILTCDWNKYDECVFATGSVDRSIRV</sequence>
<comment type="caution">
    <text evidence="1">The sequence shown here is derived from an EMBL/GenBank/DDBJ whole genome shotgun (WGS) entry which is preliminary data.</text>
</comment>
<organism evidence="1 2">
    <name type="scientific">Melastoma candidum</name>
    <dbReference type="NCBI Taxonomy" id="119954"/>
    <lineage>
        <taxon>Eukaryota</taxon>
        <taxon>Viridiplantae</taxon>
        <taxon>Streptophyta</taxon>
        <taxon>Embryophyta</taxon>
        <taxon>Tracheophyta</taxon>
        <taxon>Spermatophyta</taxon>
        <taxon>Magnoliopsida</taxon>
        <taxon>eudicotyledons</taxon>
        <taxon>Gunneridae</taxon>
        <taxon>Pentapetalae</taxon>
        <taxon>rosids</taxon>
        <taxon>malvids</taxon>
        <taxon>Myrtales</taxon>
        <taxon>Melastomataceae</taxon>
        <taxon>Melastomatoideae</taxon>
        <taxon>Melastomateae</taxon>
        <taxon>Melastoma</taxon>
    </lineage>
</organism>